<accession>H2ZHA6</accession>
<keyword evidence="1" id="KW-1133">Transmembrane helix</keyword>
<keyword evidence="1" id="KW-0812">Transmembrane</keyword>
<keyword evidence="3" id="KW-1185">Reference proteome</keyword>
<reference evidence="3" key="1">
    <citation type="submission" date="2003-08" db="EMBL/GenBank/DDBJ databases">
        <authorList>
            <person name="Birren B."/>
            <person name="Nusbaum C."/>
            <person name="Abebe A."/>
            <person name="Abouelleil A."/>
            <person name="Adekoya E."/>
            <person name="Ait-zahra M."/>
            <person name="Allen N."/>
            <person name="Allen T."/>
            <person name="An P."/>
            <person name="Anderson M."/>
            <person name="Anderson S."/>
            <person name="Arachchi H."/>
            <person name="Armbruster J."/>
            <person name="Bachantsang P."/>
            <person name="Baldwin J."/>
            <person name="Barry A."/>
            <person name="Bayul T."/>
            <person name="Blitshsteyn B."/>
            <person name="Bloom T."/>
            <person name="Blye J."/>
            <person name="Boguslavskiy L."/>
            <person name="Borowsky M."/>
            <person name="Boukhgalter B."/>
            <person name="Brunache A."/>
            <person name="Butler J."/>
            <person name="Calixte N."/>
            <person name="Calvo S."/>
            <person name="Camarata J."/>
            <person name="Campo K."/>
            <person name="Chang J."/>
            <person name="Cheshatsang Y."/>
            <person name="Citroen M."/>
            <person name="Collymore A."/>
            <person name="Considine T."/>
            <person name="Cook A."/>
            <person name="Cooke P."/>
            <person name="Corum B."/>
            <person name="Cuomo C."/>
            <person name="David R."/>
            <person name="Dawoe T."/>
            <person name="Degray S."/>
            <person name="Dodge S."/>
            <person name="Dooley K."/>
            <person name="Dorje P."/>
            <person name="Dorjee K."/>
            <person name="Dorris L."/>
            <person name="Duffey N."/>
            <person name="Dupes A."/>
            <person name="Elkins T."/>
            <person name="Engels R."/>
            <person name="Erickson J."/>
            <person name="Farina A."/>
            <person name="Faro S."/>
            <person name="Ferreira P."/>
            <person name="Fischer H."/>
            <person name="Fitzgerald M."/>
            <person name="Foley K."/>
            <person name="Gage D."/>
            <person name="Galagan J."/>
            <person name="Gearin G."/>
            <person name="Gnerre S."/>
            <person name="Gnirke A."/>
            <person name="Goyette A."/>
            <person name="Graham J."/>
            <person name="Grandbois E."/>
            <person name="Gyaltsen K."/>
            <person name="Hafez N."/>
            <person name="Hagopian D."/>
            <person name="Hagos B."/>
            <person name="Hall J."/>
            <person name="Hatcher B."/>
            <person name="Heller A."/>
            <person name="Higgins H."/>
            <person name="Honan T."/>
            <person name="Horn A."/>
            <person name="Houde N."/>
            <person name="Hughes L."/>
            <person name="Hulme W."/>
            <person name="Husby E."/>
            <person name="Iliev I."/>
            <person name="Jaffe D."/>
            <person name="Jones C."/>
            <person name="Kamal M."/>
            <person name="Kamat A."/>
            <person name="Kamvysselis M."/>
            <person name="Karlsson E."/>
            <person name="Kells C."/>
            <person name="Kieu A."/>
            <person name="Kisner P."/>
            <person name="Kodira C."/>
            <person name="Kulbokas E."/>
            <person name="Labutti K."/>
            <person name="Lama D."/>
            <person name="Landers T."/>
            <person name="Leger J."/>
            <person name="Levine S."/>
            <person name="Lewis D."/>
            <person name="Lewis T."/>
            <person name="Lindblad-toh K."/>
            <person name="Liu X."/>
            <person name="Lokyitsang T."/>
            <person name="Lokyitsang Y."/>
            <person name="Lucien O."/>
            <person name="Lui A."/>
            <person name="Ma L.J."/>
            <person name="Mabbitt R."/>
            <person name="Macdonald J."/>
            <person name="Maclean C."/>
            <person name="Major J."/>
            <person name="Manning J."/>
            <person name="Marabella R."/>
            <person name="Maru K."/>
            <person name="Matthews C."/>
            <person name="Mauceli E."/>
            <person name="Mccarthy M."/>
            <person name="Mcdonough S."/>
            <person name="Mcghee T."/>
            <person name="Meldrim J."/>
            <person name="Meneus L."/>
            <person name="Mesirov J."/>
            <person name="Mihalev A."/>
            <person name="Mihova T."/>
            <person name="Mikkelsen T."/>
            <person name="Mlenga V."/>
            <person name="Moru K."/>
            <person name="Mozes J."/>
            <person name="Mulrain L."/>
            <person name="Munson G."/>
            <person name="Naylor J."/>
            <person name="Newes C."/>
            <person name="Nguyen C."/>
            <person name="Nguyen N."/>
            <person name="Nguyen T."/>
            <person name="Nicol R."/>
            <person name="Nielsen C."/>
            <person name="Nizzari M."/>
            <person name="Norbu C."/>
            <person name="Norbu N."/>
            <person name="O'donnell P."/>
            <person name="Okoawo O."/>
            <person name="O'leary S."/>
            <person name="Omotosho B."/>
            <person name="O'neill K."/>
            <person name="Osman S."/>
            <person name="Parker S."/>
            <person name="Perrin D."/>
            <person name="Phunkhang P."/>
            <person name="Piqani B."/>
            <person name="Purcell S."/>
            <person name="Rachupka T."/>
            <person name="Ramasamy U."/>
            <person name="Rameau R."/>
            <person name="Ray V."/>
            <person name="Raymond C."/>
            <person name="Retta R."/>
            <person name="Richardson S."/>
            <person name="Rise C."/>
            <person name="Rodriguez J."/>
            <person name="Rogers J."/>
            <person name="Rogov P."/>
            <person name="Rutman M."/>
            <person name="Schupbach R."/>
            <person name="Seaman C."/>
            <person name="Settipalli S."/>
            <person name="Sharpe T."/>
            <person name="Sheridan J."/>
            <person name="Sherpa N."/>
            <person name="Shi J."/>
            <person name="Smirnov S."/>
            <person name="Smith C."/>
            <person name="Sougnez C."/>
            <person name="Spencer B."/>
            <person name="Stalker J."/>
            <person name="Stange-thomann N."/>
            <person name="Stavropoulos S."/>
            <person name="Stetson K."/>
            <person name="Stone C."/>
            <person name="Stone S."/>
            <person name="Stubbs M."/>
            <person name="Talamas J."/>
            <person name="Tchuinga P."/>
            <person name="Tenzing P."/>
            <person name="Tesfaye S."/>
            <person name="Theodore J."/>
            <person name="Thoulutsang Y."/>
            <person name="Topham K."/>
            <person name="Towey S."/>
            <person name="Tsamla T."/>
            <person name="Tsomo N."/>
            <person name="Vallee D."/>
            <person name="Vassiliev H."/>
            <person name="Venkataraman V."/>
            <person name="Vinson J."/>
            <person name="Vo A."/>
            <person name="Wade C."/>
            <person name="Wang S."/>
            <person name="Wangchuk T."/>
            <person name="Wangdi T."/>
            <person name="Whittaker C."/>
            <person name="Wilkinson J."/>
            <person name="Wu Y."/>
            <person name="Wyman D."/>
            <person name="Yadav S."/>
            <person name="Yang S."/>
            <person name="Yang X."/>
            <person name="Yeager S."/>
            <person name="Yee E."/>
            <person name="Young G."/>
            <person name="Zainoun J."/>
            <person name="Zembeck L."/>
            <person name="Zimmer A."/>
            <person name="Zody M."/>
            <person name="Lander E."/>
        </authorList>
    </citation>
    <scope>NUCLEOTIDE SEQUENCE [LARGE SCALE GENOMIC DNA]</scope>
</reference>
<evidence type="ECO:0000313" key="2">
    <source>
        <dbReference type="Ensembl" id="ENSCSAVP00000016972.1"/>
    </source>
</evidence>
<dbReference type="HOGENOM" id="CLU_1053600_0_0_1"/>
<name>H2ZHA6_CIOSA</name>
<dbReference type="InParanoid" id="H2ZHA6"/>
<proteinExistence type="predicted"/>
<keyword evidence="1" id="KW-0472">Membrane</keyword>
<dbReference type="OMA" id="CVSGICP"/>
<dbReference type="Proteomes" id="UP000007875">
    <property type="component" value="Unassembled WGS sequence"/>
</dbReference>
<evidence type="ECO:0000256" key="1">
    <source>
        <dbReference type="SAM" id="Phobius"/>
    </source>
</evidence>
<reference evidence="2" key="3">
    <citation type="submission" date="2025-09" db="UniProtKB">
        <authorList>
            <consortium name="Ensembl"/>
        </authorList>
    </citation>
    <scope>IDENTIFICATION</scope>
</reference>
<reference evidence="2" key="2">
    <citation type="submission" date="2025-08" db="UniProtKB">
        <authorList>
            <consortium name="Ensembl"/>
        </authorList>
    </citation>
    <scope>IDENTIFICATION</scope>
</reference>
<sequence>MEYILDQDEKIKPGNASTKEMISEPCRTDQCCAASVFEDRLSPPCDRDAAFPRNLNQLPNKKQAVLGYFRQKSCEFGYSEEAEPQILHDDVPIVRRESLSARRYSTTPTEAPSLDSSIATFLAEDIECPKVETTFGSKRIPPDLLCTDDDDQVRYTLPNIDTTQQWTQCVSGICPDEPRCLRDINFDGKCPSHLSTLTQESTTKETQPCKIFHRLNLALLCTNIFLTAGLISSAAYVVLLYWETNDLVKEITRTLEEWHSSQQQ</sequence>
<dbReference type="Ensembl" id="ENSCSAVT00000017155.1">
    <property type="protein sequence ID" value="ENSCSAVP00000016972.1"/>
    <property type="gene ID" value="ENSCSAVG00000009984.1"/>
</dbReference>
<dbReference type="GeneTree" id="ENSGT00390000012389"/>
<feature type="transmembrane region" description="Helical" evidence="1">
    <location>
        <begin position="217"/>
        <end position="242"/>
    </location>
</feature>
<organism evidence="2 3">
    <name type="scientific">Ciona savignyi</name>
    <name type="common">Pacific transparent sea squirt</name>
    <dbReference type="NCBI Taxonomy" id="51511"/>
    <lineage>
        <taxon>Eukaryota</taxon>
        <taxon>Metazoa</taxon>
        <taxon>Chordata</taxon>
        <taxon>Tunicata</taxon>
        <taxon>Ascidiacea</taxon>
        <taxon>Phlebobranchia</taxon>
        <taxon>Cionidae</taxon>
        <taxon>Ciona</taxon>
    </lineage>
</organism>
<protein>
    <submittedName>
        <fullName evidence="2">Uncharacterized protein</fullName>
    </submittedName>
</protein>
<dbReference type="AlphaFoldDB" id="H2ZHA6"/>
<evidence type="ECO:0000313" key="3">
    <source>
        <dbReference type="Proteomes" id="UP000007875"/>
    </source>
</evidence>